<feature type="region of interest" description="Disordered" evidence="11">
    <location>
        <begin position="115"/>
        <end position="152"/>
    </location>
</feature>
<dbReference type="PROSITE" id="PS50893">
    <property type="entry name" value="ABC_TRANSPORTER_2"/>
    <property type="match status" value="1"/>
</dbReference>
<evidence type="ECO:0000256" key="4">
    <source>
        <dbReference type="ARBA" id="ARBA00022490"/>
    </source>
</evidence>
<keyword evidence="5" id="KW-0677">Repeat</keyword>
<dbReference type="Gene3D" id="3.40.50.300">
    <property type="entry name" value="P-loop containing nucleotide triphosphate hydrolases"/>
    <property type="match status" value="3"/>
</dbReference>
<comment type="similarity">
    <text evidence="3">Belongs to the ABC transporter superfamily. ABCF family. EF3 subfamily.</text>
</comment>
<dbReference type="GO" id="GO:0005737">
    <property type="term" value="C:cytoplasm"/>
    <property type="evidence" value="ECO:0007669"/>
    <property type="project" value="UniProtKB-SubCell"/>
</dbReference>
<feature type="compositionally biased region" description="Basic and acidic residues" evidence="11">
    <location>
        <begin position="23"/>
        <end position="33"/>
    </location>
</feature>
<accession>A0A812UVS3</accession>
<evidence type="ECO:0000313" key="14">
    <source>
        <dbReference type="Proteomes" id="UP000604046"/>
    </source>
</evidence>
<dbReference type="OrthoDB" id="2110130at2759"/>
<feature type="region of interest" description="Disordered" evidence="11">
    <location>
        <begin position="358"/>
        <end position="411"/>
    </location>
</feature>
<evidence type="ECO:0000256" key="2">
    <source>
        <dbReference type="ARBA" id="ARBA00004815"/>
    </source>
</evidence>
<comment type="subcellular location">
    <subcellularLocation>
        <location evidence="1">Cytoplasm</location>
    </subcellularLocation>
</comment>
<protein>
    <submittedName>
        <fullName evidence="13">HEF3 protein</fullName>
    </submittedName>
</protein>
<comment type="caution">
    <text evidence="13">The sequence shown here is derived from an EMBL/GenBank/DDBJ whole genome shotgun (WGS) entry which is preliminary data.</text>
</comment>
<evidence type="ECO:0000256" key="7">
    <source>
        <dbReference type="ARBA" id="ARBA00022768"/>
    </source>
</evidence>
<dbReference type="Pfam" id="PF24987">
    <property type="entry name" value="HEAT_EF3_N"/>
    <property type="match status" value="1"/>
</dbReference>
<dbReference type="SMART" id="SM00382">
    <property type="entry name" value="AAA"/>
    <property type="match status" value="1"/>
</dbReference>
<evidence type="ECO:0000256" key="9">
    <source>
        <dbReference type="ARBA" id="ARBA00022917"/>
    </source>
</evidence>
<dbReference type="InterPro" id="IPR012340">
    <property type="entry name" value="NA-bd_OB-fold"/>
</dbReference>
<dbReference type="InterPro" id="IPR027417">
    <property type="entry name" value="P-loop_NTPase"/>
</dbReference>
<dbReference type="InterPro" id="IPR050611">
    <property type="entry name" value="ABCF"/>
</dbReference>
<dbReference type="PROSITE" id="PS00211">
    <property type="entry name" value="ABC_TRANSPORTER_1"/>
    <property type="match status" value="1"/>
</dbReference>
<proteinExistence type="inferred from homology"/>
<evidence type="ECO:0000256" key="11">
    <source>
        <dbReference type="SAM" id="MobiDB-lite"/>
    </source>
</evidence>
<name>A0A812UVS3_9DINO</name>
<dbReference type="Gene3D" id="1.25.10.10">
    <property type="entry name" value="Leucine-rich Repeat Variant"/>
    <property type="match status" value="1"/>
</dbReference>
<evidence type="ECO:0000256" key="5">
    <source>
        <dbReference type="ARBA" id="ARBA00022737"/>
    </source>
</evidence>
<dbReference type="InterPro" id="IPR016024">
    <property type="entry name" value="ARM-type_fold"/>
</dbReference>
<evidence type="ECO:0000259" key="12">
    <source>
        <dbReference type="PROSITE" id="PS50893"/>
    </source>
</evidence>
<keyword evidence="6" id="KW-0547">Nucleotide-binding</keyword>
<feature type="compositionally biased region" description="Basic and acidic residues" evidence="11">
    <location>
        <begin position="63"/>
        <end position="78"/>
    </location>
</feature>
<feature type="domain" description="ABC transporter" evidence="12">
    <location>
        <begin position="1116"/>
        <end position="1475"/>
    </location>
</feature>
<organism evidence="13 14">
    <name type="scientific">Symbiodinium natans</name>
    <dbReference type="NCBI Taxonomy" id="878477"/>
    <lineage>
        <taxon>Eukaryota</taxon>
        <taxon>Sar</taxon>
        <taxon>Alveolata</taxon>
        <taxon>Dinophyceae</taxon>
        <taxon>Suessiales</taxon>
        <taxon>Symbiodiniaceae</taxon>
        <taxon>Symbiodinium</taxon>
    </lineage>
</organism>
<dbReference type="Pfam" id="PF00005">
    <property type="entry name" value="ABC_tran"/>
    <property type="match status" value="2"/>
</dbReference>
<keyword evidence="8" id="KW-0067">ATP-binding</keyword>
<dbReference type="CDD" id="cd03221">
    <property type="entry name" value="ABCF_EF-3"/>
    <property type="match status" value="1"/>
</dbReference>
<dbReference type="SUPFAM" id="SSF54160">
    <property type="entry name" value="Chromo domain-like"/>
    <property type="match status" value="1"/>
</dbReference>
<dbReference type="Pfam" id="PF24984">
    <property type="entry name" value="HEAT_EF3_GNC1"/>
    <property type="match status" value="1"/>
</dbReference>
<dbReference type="GO" id="GO:0005524">
    <property type="term" value="F:ATP binding"/>
    <property type="evidence" value="ECO:0007669"/>
    <property type="project" value="UniProtKB-KW"/>
</dbReference>
<dbReference type="GO" id="GO:0016887">
    <property type="term" value="F:ATP hydrolysis activity"/>
    <property type="evidence" value="ECO:0007669"/>
    <property type="project" value="InterPro"/>
</dbReference>
<feature type="region of interest" description="Disordered" evidence="11">
    <location>
        <begin position="1"/>
        <end position="103"/>
    </location>
</feature>
<dbReference type="InterPro" id="IPR003593">
    <property type="entry name" value="AAA+_ATPase"/>
</dbReference>
<keyword evidence="14" id="KW-1185">Reference proteome</keyword>
<feature type="compositionally biased region" description="Basic and acidic residues" evidence="11">
    <location>
        <begin position="688"/>
        <end position="701"/>
    </location>
</feature>
<dbReference type="GO" id="GO:0003746">
    <property type="term" value="F:translation elongation factor activity"/>
    <property type="evidence" value="ECO:0007669"/>
    <property type="project" value="UniProtKB-KW"/>
</dbReference>
<dbReference type="InterPro" id="IPR011989">
    <property type="entry name" value="ARM-like"/>
</dbReference>
<dbReference type="Proteomes" id="UP000604046">
    <property type="component" value="Unassembled WGS sequence"/>
</dbReference>
<keyword evidence="4" id="KW-0963">Cytoplasm</keyword>
<dbReference type="SUPFAM" id="SSF48371">
    <property type="entry name" value="ARM repeat"/>
    <property type="match status" value="1"/>
</dbReference>
<dbReference type="InterPro" id="IPR047038">
    <property type="entry name" value="eEF3_chromodomain-like_sf"/>
</dbReference>
<comment type="catalytic activity">
    <reaction evidence="10">
        <text>ATP + H2O = ADP + phosphate + H(+)</text>
        <dbReference type="Rhea" id="RHEA:13065"/>
        <dbReference type="ChEBI" id="CHEBI:15377"/>
        <dbReference type="ChEBI" id="CHEBI:15378"/>
        <dbReference type="ChEBI" id="CHEBI:30616"/>
        <dbReference type="ChEBI" id="CHEBI:43474"/>
        <dbReference type="ChEBI" id="CHEBI:456216"/>
    </reaction>
</comment>
<feature type="region of interest" description="Disordered" evidence="11">
    <location>
        <begin position="667"/>
        <end position="702"/>
    </location>
</feature>
<feature type="region of interest" description="Disordered" evidence="11">
    <location>
        <begin position="271"/>
        <end position="344"/>
    </location>
</feature>
<dbReference type="SUPFAM" id="SSF52540">
    <property type="entry name" value="P-loop containing nucleoside triphosphate hydrolases"/>
    <property type="match status" value="2"/>
</dbReference>
<feature type="compositionally biased region" description="Basic and acidic residues" evidence="11">
    <location>
        <begin position="297"/>
        <end position="316"/>
    </location>
</feature>
<sequence length="1539" mass="169578">MPGLASWFRGARRDSDSQPTAEKATKGAEDTAPRRSLSARPRQPRQPRQESAPPRQESTPKTPNDKKDLADESYDRNAVKLRTPVEVTMAKSGGKGGKQGKSLWMGADQSTKATSFFSAKGARPETGKGDLEGKGSQKGQNGGEHASLGKNRTDLWTGTEQSQGQADVRDARSVTGTLAPRRSRWRSLASVRLNEVVQGKVTCFVEDGAKVDFGCLVEALLPNSHIDFPAFPGDLLMSLVVDEIDAKEERVVVKFMDDTGWEENYCSDGYCETDVEDERPGERTNGSPPKVTPSMHSTREVFPEPDEVPRLTRSEMRGGPTAPRPNRFRRQLQSSDPDSGGDQDELVAELLPDILKVQENVRSETSRSSAEEEEESRPAELAEAEAPQGPPPECEDVLKEDSSRTALHSPPIKNLLRQLASGQPGAAEECGKVVAAADRPVQACAAVSAALRVLLREPSTALAALKGMVSLHEEVGRASEPFMVRNLPVLLDKFGSRQRDVQVAAEDAAETLIARLNPYGVETALPAVLGGLKQKEKTEVKVGALRLLALMRDEDTIKPLACQLDRVMPHIAEMLNDVKREVRQTVGGSVAGWGIRANCHIRTRGLDGYGYDNGGNMDSQYHAEAADAAKVLFECAQNKDLDPYLDEIIKATGRGWGVTADRSLVPTSPGSLVPASSRVTRNDVGTSDPDHVGTSDGDARTTKSLGAAHSEAMMDQEVETPALAIVMPLIVRGLKDRDERTKRRALVIADNMCKLVPDVTEIQPFLPSLIPLVEKATHNISDPEVRNVASRCYRTLQTAEKADRRRFISKTAVLNLLQEKIPEEKTQLVSELVADYVASLCTCISACRSFEYAEWWQCIAPYLSPSILSVEDCEDLVPDLLESCYDAAEGDDVEDLDEEGEDLCNCVFTLGYGALTLLNNTRLHLKRGKCYGLCGPNDCGKSTLLRAINNEQVDGFPPKSELVTAFVEHGIGEKEPECVVAALRSIGFDDQKLKLGLVRAMLMCADILLLDEPTGHLDVANVSWLGDYLLSLSRDSSRPVTTIVVSHDTSFLDKVCTHVINVKQRKLKTYKGNITDFVRRCPEAKSYLSLTNDKQRFILPEPGMLEGVKSKGKKLLKMHNVTYTYPGNQTPTLFNVSIEVSLLSRVAVIGPNGAGKSTMIKACPLVERLSTTGDALVGELPVTGKSIVWKHPNVRISYVAQHAFHHVEQHLDITPTQYLLWRFAGGEDREALNYRSEEVSGEKRKYWLNEAGVLCKCTNPKEEAKAVDPELILGRKKSKSKANSGDEKYEYSVKWHGFGSESIMWVPRDILLEMGHLRLIQREVDERQAAAHGLVSRPLTQPQVEEHLAGFGLDSNLASHTRLGILSGGQKVKVVLGAAMWLSPHILILDEREPEAKRAAASATDVQVVVAPGRLWLTLAGLKEFGGHRHFPQPRVFCHAVCDERWLMDAGRLTREGQLSKADVALEGKTLADEYTDEFGNVHKIKKQNHTEKELKKIKRQKELARKRGDVFIEDEDEWWEKLQEDVSKPEEPGPHRTP</sequence>
<dbReference type="SUPFAM" id="SSF50249">
    <property type="entry name" value="Nucleic acid-binding proteins"/>
    <property type="match status" value="1"/>
</dbReference>
<evidence type="ECO:0000256" key="1">
    <source>
        <dbReference type="ARBA" id="ARBA00004496"/>
    </source>
</evidence>
<evidence type="ECO:0000256" key="8">
    <source>
        <dbReference type="ARBA" id="ARBA00022840"/>
    </source>
</evidence>
<dbReference type="Gene3D" id="2.40.50.990">
    <property type="match status" value="1"/>
</dbReference>
<evidence type="ECO:0000256" key="3">
    <source>
        <dbReference type="ARBA" id="ARBA00011054"/>
    </source>
</evidence>
<evidence type="ECO:0000256" key="10">
    <source>
        <dbReference type="ARBA" id="ARBA00049360"/>
    </source>
</evidence>
<dbReference type="EMBL" id="CAJNDS010002743">
    <property type="protein sequence ID" value="CAE7581243.1"/>
    <property type="molecule type" value="Genomic_DNA"/>
</dbReference>
<dbReference type="PANTHER" id="PTHR19211:SF5">
    <property type="entry name" value="ELONGATION FACTOR 3A-RELATED"/>
    <property type="match status" value="1"/>
</dbReference>
<keyword evidence="9" id="KW-0648">Protein biosynthesis</keyword>
<dbReference type="UniPathway" id="UPA00345"/>
<dbReference type="InterPro" id="IPR017871">
    <property type="entry name" value="ABC_transporter-like_CS"/>
</dbReference>
<keyword evidence="7" id="KW-0251">Elongation factor</keyword>
<dbReference type="PANTHER" id="PTHR19211">
    <property type="entry name" value="ATP-BINDING TRANSPORT PROTEIN-RELATED"/>
    <property type="match status" value="1"/>
</dbReference>
<dbReference type="InterPro" id="IPR016197">
    <property type="entry name" value="Chromo-like_dom_sf"/>
</dbReference>
<comment type="pathway">
    <text evidence="2">Protein biosynthesis; polypeptide chain elongation.</text>
</comment>
<reference evidence="13" key="1">
    <citation type="submission" date="2021-02" db="EMBL/GenBank/DDBJ databases">
        <authorList>
            <person name="Dougan E. K."/>
            <person name="Rhodes N."/>
            <person name="Thang M."/>
            <person name="Chan C."/>
        </authorList>
    </citation>
    <scope>NUCLEOTIDE SEQUENCE</scope>
</reference>
<evidence type="ECO:0000313" key="13">
    <source>
        <dbReference type="EMBL" id="CAE7581243.1"/>
    </source>
</evidence>
<feature type="compositionally biased region" description="Basic and acidic residues" evidence="11">
    <location>
        <begin position="122"/>
        <end position="135"/>
    </location>
</feature>
<evidence type="ECO:0000256" key="6">
    <source>
        <dbReference type="ARBA" id="ARBA00022741"/>
    </source>
</evidence>
<gene>
    <name evidence="13" type="primary">HEF3</name>
    <name evidence="13" type="ORF">SNAT2548_LOCUS33159</name>
</gene>
<dbReference type="InterPro" id="IPR003439">
    <property type="entry name" value="ABC_transporter-like_ATP-bd"/>
</dbReference>